<dbReference type="InterPro" id="IPR036651">
    <property type="entry name" value="Gln_synt_N_sf"/>
</dbReference>
<accession>A0AAN1XXC0</accession>
<evidence type="ECO:0000256" key="3">
    <source>
        <dbReference type="ARBA" id="ARBA00022741"/>
    </source>
</evidence>
<dbReference type="AlphaFoldDB" id="A0AAN1XXC0"/>
<evidence type="ECO:0000259" key="8">
    <source>
        <dbReference type="PROSITE" id="PS51987"/>
    </source>
</evidence>
<dbReference type="InterPro" id="IPR008146">
    <property type="entry name" value="Gln_synth_cat_dom"/>
</dbReference>
<dbReference type="RefSeq" id="WP_317994742.1">
    <property type="nucleotide sequence ID" value="NZ_AP025523.1"/>
</dbReference>
<feature type="domain" description="GS catalytic" evidence="8">
    <location>
        <begin position="114"/>
        <end position="437"/>
    </location>
</feature>
<dbReference type="GO" id="GO:0005524">
    <property type="term" value="F:ATP binding"/>
    <property type="evidence" value="ECO:0007669"/>
    <property type="project" value="UniProtKB-KW"/>
</dbReference>
<dbReference type="Gene3D" id="3.10.20.70">
    <property type="entry name" value="Glutamine synthetase, N-terminal domain"/>
    <property type="match status" value="1"/>
</dbReference>
<dbReference type="InterPro" id="IPR014746">
    <property type="entry name" value="Gln_synth/guanido_kin_cat_dom"/>
</dbReference>
<dbReference type="Pfam" id="PF00120">
    <property type="entry name" value="Gln-synt_C"/>
    <property type="match status" value="1"/>
</dbReference>
<evidence type="ECO:0000256" key="4">
    <source>
        <dbReference type="ARBA" id="ARBA00022840"/>
    </source>
</evidence>
<dbReference type="KEGG" id="vab:WPS_24060"/>
<keyword evidence="2" id="KW-0436">Ligase</keyword>
<gene>
    <name evidence="9" type="ORF">WPS_24060</name>
</gene>
<organism evidence="9 10">
    <name type="scientific">Vulcanimicrobium alpinum</name>
    <dbReference type="NCBI Taxonomy" id="3016050"/>
    <lineage>
        <taxon>Bacteria</taxon>
        <taxon>Bacillati</taxon>
        <taxon>Vulcanimicrobiota</taxon>
        <taxon>Vulcanimicrobiia</taxon>
        <taxon>Vulcanimicrobiales</taxon>
        <taxon>Vulcanimicrobiaceae</taxon>
        <taxon>Vulcanimicrobium</taxon>
    </lineage>
</organism>
<evidence type="ECO:0000256" key="2">
    <source>
        <dbReference type="ARBA" id="ARBA00022598"/>
    </source>
</evidence>
<dbReference type="GO" id="GO:0004356">
    <property type="term" value="F:glutamine synthetase activity"/>
    <property type="evidence" value="ECO:0007669"/>
    <property type="project" value="InterPro"/>
</dbReference>
<comment type="similarity">
    <text evidence="1 5 6">Belongs to the glutamine synthetase family.</text>
</comment>
<dbReference type="EMBL" id="AP025523">
    <property type="protein sequence ID" value="BDE07130.1"/>
    <property type="molecule type" value="Genomic_DNA"/>
</dbReference>
<dbReference type="Gene3D" id="3.30.590.10">
    <property type="entry name" value="Glutamine synthetase/guanido kinase, catalytic domain"/>
    <property type="match status" value="1"/>
</dbReference>
<dbReference type="SUPFAM" id="SSF55931">
    <property type="entry name" value="Glutamine synthetase/guanido kinase"/>
    <property type="match status" value="1"/>
</dbReference>
<dbReference type="PROSITE" id="PS51987">
    <property type="entry name" value="GS_CATALYTIC"/>
    <property type="match status" value="1"/>
</dbReference>
<proteinExistence type="inferred from homology"/>
<evidence type="ECO:0000256" key="1">
    <source>
        <dbReference type="ARBA" id="ARBA00009897"/>
    </source>
</evidence>
<dbReference type="SUPFAM" id="SSF54368">
    <property type="entry name" value="Glutamine synthetase, N-terminal domain"/>
    <property type="match status" value="1"/>
</dbReference>
<dbReference type="Pfam" id="PF03951">
    <property type="entry name" value="Gln-synt_N"/>
    <property type="match status" value="1"/>
</dbReference>
<reference evidence="9 10" key="1">
    <citation type="journal article" date="2022" name="ISME Commun">
        <title>Vulcanimicrobium alpinus gen. nov. sp. nov., the first cultivated representative of the candidate phylum 'Eremiobacterota', is a metabolically versatile aerobic anoxygenic phototroph.</title>
        <authorList>
            <person name="Yabe S."/>
            <person name="Muto K."/>
            <person name="Abe K."/>
            <person name="Yokota A."/>
            <person name="Staudigel H."/>
            <person name="Tebo B.M."/>
        </authorList>
    </citation>
    <scope>NUCLEOTIDE SEQUENCE [LARGE SCALE GENOMIC DNA]</scope>
    <source>
        <strain evidence="9 10">WC8-2</strain>
    </source>
</reference>
<evidence type="ECO:0000313" key="10">
    <source>
        <dbReference type="Proteomes" id="UP001317532"/>
    </source>
</evidence>
<dbReference type="InterPro" id="IPR008147">
    <property type="entry name" value="Gln_synt_N"/>
</dbReference>
<dbReference type="SMART" id="SM01230">
    <property type="entry name" value="Gln-synt_C"/>
    <property type="match status" value="1"/>
</dbReference>
<sequence>MLTSVKDAAAARRAVLATAKERGVRWVRLAFVDVLGIQKSVSIPVGELEDAFNGKVTFDGGSIDGFVRGEEVDMVLRPDPATFTVLPWNDDGQTEARILCDIQMPDGTPFEGCARTTLKRVLEDAGDVVQRVQAALEVEYYLFELDAEGAPTTRTTDAGSYFDFSAGDRGQEARLATSIALEAMGIPITSAHHEHGAGQHELDLSAGGVLTMADRLVTVRGVVRRIAQRHGLHATFMPKPLEDSAGSGLHIYFALGEVDEVVRLHAISGLLDHAPAYTAVCNPTVNSYKRLVAAWDAPVYTVWSHRSANALVRVPPSFGGEPPLLEVRSPDASCNPYLAMAVLVEALAEGIRARSLPGDPFTGSTYELSERYRSDHGIKLLPKSLRQAIAALDADLVIRGALGDHIYHAFRDAKLAEYERYRRAVHPWERDAYLRVF</sequence>
<protein>
    <submittedName>
        <fullName evidence="9">Glutamine synthetase</fullName>
    </submittedName>
</protein>
<dbReference type="GO" id="GO:0006542">
    <property type="term" value="P:glutamine biosynthetic process"/>
    <property type="evidence" value="ECO:0007669"/>
    <property type="project" value="InterPro"/>
</dbReference>
<evidence type="ECO:0000313" key="9">
    <source>
        <dbReference type="EMBL" id="BDE07130.1"/>
    </source>
</evidence>
<keyword evidence="4" id="KW-0067">ATP-binding</keyword>
<evidence type="ECO:0000259" key="7">
    <source>
        <dbReference type="PROSITE" id="PS51986"/>
    </source>
</evidence>
<keyword evidence="10" id="KW-1185">Reference proteome</keyword>
<evidence type="ECO:0000256" key="6">
    <source>
        <dbReference type="RuleBase" id="RU000384"/>
    </source>
</evidence>
<feature type="domain" description="GS beta-grasp" evidence="7">
    <location>
        <begin position="22"/>
        <end position="107"/>
    </location>
</feature>
<dbReference type="Proteomes" id="UP001317532">
    <property type="component" value="Chromosome"/>
</dbReference>
<dbReference type="PANTHER" id="PTHR43785">
    <property type="entry name" value="GAMMA-GLUTAMYLPUTRESCINE SYNTHETASE"/>
    <property type="match status" value="1"/>
</dbReference>
<dbReference type="PANTHER" id="PTHR43785:SF12">
    <property type="entry name" value="TYPE-1 GLUTAMINE SYNTHETASE 2"/>
    <property type="match status" value="1"/>
</dbReference>
<dbReference type="PROSITE" id="PS51986">
    <property type="entry name" value="GS_BETA_GRASP"/>
    <property type="match status" value="1"/>
</dbReference>
<keyword evidence="3" id="KW-0547">Nucleotide-binding</keyword>
<evidence type="ECO:0000256" key="5">
    <source>
        <dbReference type="PROSITE-ProRule" id="PRU01330"/>
    </source>
</evidence>
<name>A0AAN1XXC0_UNVUL</name>